<sequence>FRGEVGDEFLKLEFLDSLLIFLGYEAGLPLTSSFGIVVILAVLFFAFYLIVLGPPSRWRR</sequence>
<keyword evidence="1" id="KW-0812">Transmembrane</keyword>
<evidence type="ECO:0000313" key="2">
    <source>
        <dbReference type="EMBL" id="GFP20294.1"/>
    </source>
</evidence>
<comment type="caution">
    <text evidence="3">The sequence shown here is derived from an EMBL/GenBank/DDBJ whole genome shotgun (WGS) entry which is preliminary data.</text>
</comment>
<dbReference type="Proteomes" id="UP000574717">
    <property type="component" value="Unassembled WGS sequence"/>
</dbReference>
<keyword evidence="1" id="KW-1133">Transmembrane helix</keyword>
<reference evidence="4 5" key="1">
    <citation type="journal article" date="2020" name="Front. Microbiol.">
        <title>Single-cell genomics of novel Actinobacteria with the Wood-Ljungdahl pathway discovered in a serpentinizing system.</title>
        <authorList>
            <person name="Merino N."/>
            <person name="Kawai M."/>
            <person name="Boyd E.S."/>
            <person name="Colman D.R."/>
            <person name="McGlynn S.E."/>
            <person name="Nealson K.H."/>
            <person name="Kurokawa K."/>
            <person name="Hongoh Y."/>
        </authorList>
    </citation>
    <scope>NUCLEOTIDE SEQUENCE [LARGE SCALE GENOMIC DNA]</scope>
    <source>
        <strain evidence="2 5">S03</strain>
        <strain evidence="3 4">S47</strain>
    </source>
</reference>
<dbReference type="EMBL" id="BLRU01000346">
    <property type="protein sequence ID" value="GFP20294.1"/>
    <property type="molecule type" value="Genomic_DNA"/>
</dbReference>
<protein>
    <submittedName>
        <fullName evidence="3">Uncharacterized protein</fullName>
    </submittedName>
</protein>
<keyword evidence="1" id="KW-0472">Membrane</keyword>
<dbReference type="RefSeq" id="WP_219853576.1">
    <property type="nucleotide sequence ID" value="NZ_BLRU01000346.1"/>
</dbReference>
<accession>A0A6V8Q930</accession>
<evidence type="ECO:0000313" key="5">
    <source>
        <dbReference type="Proteomes" id="UP000574717"/>
    </source>
</evidence>
<name>A0A6V8Q930_9ACTN</name>
<evidence type="ECO:0000313" key="4">
    <source>
        <dbReference type="Proteomes" id="UP000569018"/>
    </source>
</evidence>
<evidence type="ECO:0000256" key="1">
    <source>
        <dbReference type="SAM" id="Phobius"/>
    </source>
</evidence>
<dbReference type="EMBL" id="BLSD01000109">
    <property type="protein sequence ID" value="GFP39926.1"/>
    <property type="molecule type" value="Genomic_DNA"/>
</dbReference>
<feature type="non-terminal residue" evidence="3">
    <location>
        <position position="1"/>
    </location>
</feature>
<dbReference type="AlphaFoldDB" id="A0A6V8Q930"/>
<evidence type="ECO:0000313" key="3">
    <source>
        <dbReference type="EMBL" id="GFP39926.1"/>
    </source>
</evidence>
<feature type="transmembrane region" description="Helical" evidence="1">
    <location>
        <begin position="26"/>
        <end position="51"/>
    </location>
</feature>
<gene>
    <name evidence="2" type="ORF">HKBW3S03_01796</name>
    <name evidence="3" type="ORF">HKBW3S47_01623</name>
</gene>
<proteinExistence type="predicted"/>
<organism evidence="3 4">
    <name type="scientific">Candidatus Hakubella thermalkaliphila</name>
    <dbReference type="NCBI Taxonomy" id="2754717"/>
    <lineage>
        <taxon>Bacteria</taxon>
        <taxon>Bacillati</taxon>
        <taxon>Actinomycetota</taxon>
        <taxon>Actinomycetota incertae sedis</taxon>
        <taxon>Candidatus Hakubellales</taxon>
        <taxon>Candidatus Hakubellaceae</taxon>
        <taxon>Candidatus Hakubella</taxon>
    </lineage>
</organism>
<dbReference type="Proteomes" id="UP000569018">
    <property type="component" value="Unassembled WGS sequence"/>
</dbReference>